<reference evidence="2" key="1">
    <citation type="submission" date="2019-10" db="EMBL/GenBank/DDBJ databases">
        <authorList>
            <person name="Zhang R."/>
            <person name="Pan Y."/>
            <person name="Wang J."/>
            <person name="Ma R."/>
            <person name="Yu S."/>
        </authorList>
    </citation>
    <scope>NUCLEOTIDE SEQUENCE</scope>
    <source>
        <strain evidence="2">LA-IB0</strain>
        <tissue evidence="2">Leaf</tissue>
    </source>
</reference>
<keyword evidence="3" id="KW-1185">Reference proteome</keyword>
<feature type="chain" id="PRO_5044012015" evidence="1">
    <location>
        <begin position="27"/>
        <end position="180"/>
    </location>
</feature>
<protein>
    <submittedName>
        <fullName evidence="2">Uncharacterized protein</fullName>
    </submittedName>
</protein>
<feature type="signal peptide" evidence="1">
    <location>
        <begin position="1"/>
        <end position="26"/>
    </location>
</feature>
<comment type="caution">
    <text evidence="2">The sequence shown here is derived from an EMBL/GenBank/DDBJ whole genome shotgun (WGS) entry which is preliminary data.</text>
</comment>
<organism evidence="2 3">
    <name type="scientific">Buddleja alternifolia</name>
    <dbReference type="NCBI Taxonomy" id="168488"/>
    <lineage>
        <taxon>Eukaryota</taxon>
        <taxon>Viridiplantae</taxon>
        <taxon>Streptophyta</taxon>
        <taxon>Embryophyta</taxon>
        <taxon>Tracheophyta</taxon>
        <taxon>Spermatophyta</taxon>
        <taxon>Magnoliopsida</taxon>
        <taxon>eudicotyledons</taxon>
        <taxon>Gunneridae</taxon>
        <taxon>Pentapetalae</taxon>
        <taxon>asterids</taxon>
        <taxon>lamiids</taxon>
        <taxon>Lamiales</taxon>
        <taxon>Scrophulariaceae</taxon>
        <taxon>Buddlejeae</taxon>
        <taxon>Buddleja</taxon>
    </lineage>
</organism>
<name>A0AAV6Y0J4_9LAMI</name>
<sequence>MANNSLRLRVLLLSMIILSMFMASSGARFSRGLLTGQRDAASHRVMLSELGFDEEYYRRRAMTLDAAENEVRVGLGEFNGVGATSPPCLTGSVNDLATNSGSERVRICGHSLADWIGNLTSTIADAYMLRIAREDRISSKRLVALLSEDQSSGLEIVLSGLQLVPEIFSGALSRTISHAM</sequence>
<proteinExistence type="predicted"/>
<accession>A0AAV6Y0J4</accession>
<evidence type="ECO:0000256" key="1">
    <source>
        <dbReference type="SAM" id="SignalP"/>
    </source>
</evidence>
<keyword evidence="1" id="KW-0732">Signal</keyword>
<dbReference type="Proteomes" id="UP000826271">
    <property type="component" value="Unassembled WGS sequence"/>
</dbReference>
<evidence type="ECO:0000313" key="2">
    <source>
        <dbReference type="EMBL" id="KAG8386386.1"/>
    </source>
</evidence>
<gene>
    <name evidence="2" type="ORF">BUALT_Bualt03G0143500</name>
</gene>
<dbReference type="AlphaFoldDB" id="A0AAV6Y0J4"/>
<evidence type="ECO:0000313" key="3">
    <source>
        <dbReference type="Proteomes" id="UP000826271"/>
    </source>
</evidence>
<dbReference type="EMBL" id="WHWC01000003">
    <property type="protein sequence ID" value="KAG8386386.1"/>
    <property type="molecule type" value="Genomic_DNA"/>
</dbReference>